<evidence type="ECO:0000313" key="3">
    <source>
        <dbReference type="EMBL" id="KIK03807.1"/>
    </source>
</evidence>
<feature type="compositionally biased region" description="Basic and acidic residues" evidence="1">
    <location>
        <begin position="178"/>
        <end position="192"/>
    </location>
</feature>
<dbReference type="InterPro" id="IPR046528">
    <property type="entry name" value="DUF6593"/>
</dbReference>
<dbReference type="Pfam" id="PF20236">
    <property type="entry name" value="DUF6593"/>
    <property type="match status" value="1"/>
</dbReference>
<reference evidence="4" key="2">
    <citation type="submission" date="2015-01" db="EMBL/GenBank/DDBJ databases">
        <title>Evolutionary Origins and Diversification of the Mycorrhizal Mutualists.</title>
        <authorList>
            <consortium name="DOE Joint Genome Institute"/>
            <consortium name="Mycorrhizal Genomics Consortium"/>
            <person name="Kohler A."/>
            <person name="Kuo A."/>
            <person name="Nagy L.G."/>
            <person name="Floudas D."/>
            <person name="Copeland A."/>
            <person name="Barry K.W."/>
            <person name="Cichocki N."/>
            <person name="Veneault-Fourrey C."/>
            <person name="LaButti K."/>
            <person name="Lindquist E.A."/>
            <person name="Lipzen A."/>
            <person name="Lundell T."/>
            <person name="Morin E."/>
            <person name="Murat C."/>
            <person name="Riley R."/>
            <person name="Ohm R."/>
            <person name="Sun H."/>
            <person name="Tunlid A."/>
            <person name="Henrissat B."/>
            <person name="Grigoriev I.V."/>
            <person name="Hibbett D.S."/>
            <person name="Martin F."/>
        </authorList>
    </citation>
    <scope>NUCLEOTIDE SEQUENCE [LARGE SCALE GENOMIC DNA]</scope>
    <source>
        <strain evidence="4">LaAM-08-1</strain>
    </source>
</reference>
<gene>
    <name evidence="3" type="ORF">K443DRAFT_461251</name>
</gene>
<sequence length="207" mass="22651">MDFFLIPNNPENSVLVSANGVAHYQIRTAKLGGGVRVTHIQRPADSTEDSIVAEIEWKSWETPTIIRSPLLGGLGRCVGKAGVGVRAHKFLYRRRKLSPSRYFVGNDGEEYQWKASKDSGCVLLQSGTDEEVARHVNTINAEGLFAGERKSALRIQPCSLDIDLIVLSFVVMEKKRRERTGDGMEALPHDEDPQGEGCVSGDAAGEA</sequence>
<proteinExistence type="predicted"/>
<dbReference type="OrthoDB" id="2798132at2759"/>
<accession>A0A0C9Y198</accession>
<dbReference type="EMBL" id="KN838576">
    <property type="protein sequence ID" value="KIK03807.1"/>
    <property type="molecule type" value="Genomic_DNA"/>
</dbReference>
<organism evidence="3 4">
    <name type="scientific">Laccaria amethystina LaAM-08-1</name>
    <dbReference type="NCBI Taxonomy" id="1095629"/>
    <lineage>
        <taxon>Eukaryota</taxon>
        <taxon>Fungi</taxon>
        <taxon>Dikarya</taxon>
        <taxon>Basidiomycota</taxon>
        <taxon>Agaricomycotina</taxon>
        <taxon>Agaricomycetes</taxon>
        <taxon>Agaricomycetidae</taxon>
        <taxon>Agaricales</taxon>
        <taxon>Agaricineae</taxon>
        <taxon>Hydnangiaceae</taxon>
        <taxon>Laccaria</taxon>
    </lineage>
</organism>
<name>A0A0C9Y198_9AGAR</name>
<evidence type="ECO:0000256" key="1">
    <source>
        <dbReference type="SAM" id="MobiDB-lite"/>
    </source>
</evidence>
<evidence type="ECO:0000313" key="4">
    <source>
        <dbReference type="Proteomes" id="UP000054477"/>
    </source>
</evidence>
<evidence type="ECO:0000259" key="2">
    <source>
        <dbReference type="Pfam" id="PF20236"/>
    </source>
</evidence>
<dbReference type="Proteomes" id="UP000054477">
    <property type="component" value="Unassembled WGS sequence"/>
</dbReference>
<dbReference type="HOGENOM" id="CLU_085441_0_0_1"/>
<reference evidence="3 4" key="1">
    <citation type="submission" date="2014-04" db="EMBL/GenBank/DDBJ databases">
        <authorList>
            <consortium name="DOE Joint Genome Institute"/>
            <person name="Kuo A."/>
            <person name="Kohler A."/>
            <person name="Nagy L.G."/>
            <person name="Floudas D."/>
            <person name="Copeland A."/>
            <person name="Barry K.W."/>
            <person name="Cichocki N."/>
            <person name="Veneault-Fourrey C."/>
            <person name="LaButti K."/>
            <person name="Lindquist E.A."/>
            <person name="Lipzen A."/>
            <person name="Lundell T."/>
            <person name="Morin E."/>
            <person name="Murat C."/>
            <person name="Sun H."/>
            <person name="Tunlid A."/>
            <person name="Henrissat B."/>
            <person name="Grigoriev I.V."/>
            <person name="Hibbett D.S."/>
            <person name="Martin F."/>
            <person name="Nordberg H.P."/>
            <person name="Cantor M.N."/>
            <person name="Hua S.X."/>
        </authorList>
    </citation>
    <scope>NUCLEOTIDE SEQUENCE [LARGE SCALE GENOMIC DNA]</scope>
    <source>
        <strain evidence="3 4">LaAM-08-1</strain>
    </source>
</reference>
<keyword evidence="4" id="KW-1185">Reference proteome</keyword>
<feature type="domain" description="DUF6593" evidence="2">
    <location>
        <begin position="8"/>
        <end position="178"/>
    </location>
</feature>
<dbReference type="AlphaFoldDB" id="A0A0C9Y198"/>
<feature type="region of interest" description="Disordered" evidence="1">
    <location>
        <begin position="178"/>
        <end position="207"/>
    </location>
</feature>
<protein>
    <recommendedName>
        <fullName evidence="2">DUF6593 domain-containing protein</fullName>
    </recommendedName>
</protein>